<sequence>MESTRDEPEHQDALTDTPPTVGSFLKILRNVGSTSFATERERMQALLATYALMARLESPWETVVRLCMIQPALGATLKILKDLQVFEKWQAVGGGQMTSSQVAEAIGGTCEAALLERLLRLLASNHLLEEVSVGTFKPKPFGAAITAPIFDGITESFSNLSMPMYSRMPEFFSTTGYKTPQDSRNTVFQYAHGWNGDLWSYYQAHPKEQAEFNLIQQTIASQQPSWTDIFPASNLLDTDPEKPLLVDVGGGTGHDVLKFHNEFPQTGCRLYLEDMELVVASTTLPESIHKVAYDFFTPQPIKGARAYLLHSILHDWSDEPARRILVTQKEAMIPEYSSLLIHDHIVVEGFAHPQATAFDIQMMAMVAGQERSERQWRKLIESAGLKVVKIWNLPSAVHSVIEVKAAS</sequence>
<evidence type="ECO:0000313" key="8">
    <source>
        <dbReference type="Proteomes" id="UP000186583"/>
    </source>
</evidence>
<dbReference type="PANTHER" id="PTHR43712:SF17">
    <property type="entry name" value="O-METHYLTRANSFERASE"/>
    <property type="match status" value="1"/>
</dbReference>
<dbReference type="GO" id="GO:0046983">
    <property type="term" value="F:protein dimerization activity"/>
    <property type="evidence" value="ECO:0007669"/>
    <property type="project" value="InterPro"/>
</dbReference>
<evidence type="ECO:0000259" key="6">
    <source>
        <dbReference type="Pfam" id="PF08100"/>
    </source>
</evidence>
<dbReference type="InterPro" id="IPR036390">
    <property type="entry name" value="WH_DNA-bd_sf"/>
</dbReference>
<dbReference type="Pfam" id="PF00891">
    <property type="entry name" value="Methyltransf_2"/>
    <property type="match status" value="1"/>
</dbReference>
<keyword evidence="2 7" id="KW-0808">Transferase</keyword>
<dbReference type="Proteomes" id="UP000186583">
    <property type="component" value="Unassembled WGS sequence"/>
</dbReference>
<proteinExistence type="predicted"/>
<keyword evidence="1 7" id="KW-0489">Methyltransferase</keyword>
<dbReference type="GO" id="GO:0008171">
    <property type="term" value="F:O-methyltransferase activity"/>
    <property type="evidence" value="ECO:0007669"/>
    <property type="project" value="InterPro"/>
</dbReference>
<feature type="domain" description="O-methyltransferase dimerisation" evidence="6">
    <location>
        <begin position="75"/>
        <end position="130"/>
    </location>
</feature>
<dbReference type="InterPro" id="IPR012967">
    <property type="entry name" value="COMT_dimerisation"/>
</dbReference>
<dbReference type="InterPro" id="IPR016461">
    <property type="entry name" value="COMT-like"/>
</dbReference>
<feature type="active site" description="Proton acceptor" evidence="4">
    <location>
        <position position="314"/>
    </location>
</feature>
<reference evidence="7 8" key="1">
    <citation type="submission" date="2016-11" db="EMBL/GenBank/DDBJ databases">
        <title>Draft Genome Assembly of Colletotrichum chlorophyti a pathogen of herbaceous plants.</title>
        <authorList>
            <person name="Gan P."/>
            <person name="Narusaka M."/>
            <person name="Tsushima A."/>
            <person name="Narusaka Y."/>
            <person name="Takano Y."/>
            <person name="Shirasu K."/>
        </authorList>
    </citation>
    <scope>NUCLEOTIDE SEQUENCE [LARGE SCALE GENOMIC DNA]</scope>
    <source>
        <strain evidence="7 8">NTL11</strain>
    </source>
</reference>
<evidence type="ECO:0000256" key="4">
    <source>
        <dbReference type="PIRSR" id="PIRSR005739-1"/>
    </source>
</evidence>
<dbReference type="PIRSF" id="PIRSF005739">
    <property type="entry name" value="O-mtase"/>
    <property type="match status" value="1"/>
</dbReference>
<dbReference type="PROSITE" id="PS51683">
    <property type="entry name" value="SAM_OMT_II"/>
    <property type="match status" value="1"/>
</dbReference>
<dbReference type="PANTHER" id="PTHR43712">
    <property type="entry name" value="PUTATIVE (AFU_ORTHOLOGUE AFUA_4G14580)-RELATED"/>
    <property type="match status" value="1"/>
</dbReference>
<dbReference type="GO" id="GO:0032259">
    <property type="term" value="P:methylation"/>
    <property type="evidence" value="ECO:0007669"/>
    <property type="project" value="UniProtKB-KW"/>
</dbReference>
<dbReference type="Gene3D" id="1.10.10.10">
    <property type="entry name" value="Winged helix-like DNA-binding domain superfamily/Winged helix DNA-binding domain"/>
    <property type="match status" value="1"/>
</dbReference>
<dbReference type="OrthoDB" id="3340390at2759"/>
<organism evidence="7 8">
    <name type="scientific">Colletotrichum chlorophyti</name>
    <dbReference type="NCBI Taxonomy" id="708187"/>
    <lineage>
        <taxon>Eukaryota</taxon>
        <taxon>Fungi</taxon>
        <taxon>Dikarya</taxon>
        <taxon>Ascomycota</taxon>
        <taxon>Pezizomycotina</taxon>
        <taxon>Sordariomycetes</taxon>
        <taxon>Hypocreomycetidae</taxon>
        <taxon>Glomerellales</taxon>
        <taxon>Glomerellaceae</taxon>
        <taxon>Colletotrichum</taxon>
    </lineage>
</organism>
<protein>
    <submittedName>
        <fullName evidence="7">Demethylsterigmatocystin 6-O-methyltransferase 7</fullName>
    </submittedName>
</protein>
<name>A0A1Q8RXI5_9PEZI</name>
<evidence type="ECO:0000313" key="7">
    <source>
        <dbReference type="EMBL" id="OLN90335.1"/>
    </source>
</evidence>
<dbReference type="Gene3D" id="3.40.50.150">
    <property type="entry name" value="Vaccinia Virus protein VP39"/>
    <property type="match status" value="1"/>
</dbReference>
<dbReference type="SUPFAM" id="SSF53335">
    <property type="entry name" value="S-adenosyl-L-methionine-dependent methyltransferases"/>
    <property type="match status" value="1"/>
</dbReference>
<comment type="caution">
    <text evidence="7">The sequence shown here is derived from an EMBL/GenBank/DDBJ whole genome shotgun (WGS) entry which is preliminary data.</text>
</comment>
<evidence type="ECO:0000259" key="5">
    <source>
        <dbReference type="Pfam" id="PF00891"/>
    </source>
</evidence>
<dbReference type="Pfam" id="PF08100">
    <property type="entry name" value="Dimerisation"/>
    <property type="match status" value="1"/>
</dbReference>
<evidence type="ECO:0000256" key="2">
    <source>
        <dbReference type="ARBA" id="ARBA00022679"/>
    </source>
</evidence>
<keyword evidence="3" id="KW-0949">S-adenosyl-L-methionine</keyword>
<accession>A0A1Q8RXI5</accession>
<keyword evidence="8" id="KW-1185">Reference proteome</keyword>
<dbReference type="InterPro" id="IPR036388">
    <property type="entry name" value="WH-like_DNA-bd_sf"/>
</dbReference>
<evidence type="ECO:0000256" key="1">
    <source>
        <dbReference type="ARBA" id="ARBA00022603"/>
    </source>
</evidence>
<dbReference type="EMBL" id="MPGH01000063">
    <property type="protein sequence ID" value="OLN90335.1"/>
    <property type="molecule type" value="Genomic_DNA"/>
</dbReference>
<dbReference type="AlphaFoldDB" id="A0A1Q8RXI5"/>
<dbReference type="SUPFAM" id="SSF46785">
    <property type="entry name" value="Winged helix' DNA-binding domain"/>
    <property type="match status" value="1"/>
</dbReference>
<gene>
    <name evidence="7" type="ORF">CCHL11_09071</name>
</gene>
<evidence type="ECO:0000256" key="3">
    <source>
        <dbReference type="ARBA" id="ARBA00022691"/>
    </source>
</evidence>
<dbReference type="InterPro" id="IPR001077">
    <property type="entry name" value="COMT_C"/>
</dbReference>
<dbReference type="STRING" id="708187.A0A1Q8RXI5"/>
<feature type="domain" description="O-methyltransferase C-terminal" evidence="5">
    <location>
        <begin position="182"/>
        <end position="385"/>
    </location>
</feature>
<dbReference type="InterPro" id="IPR029063">
    <property type="entry name" value="SAM-dependent_MTases_sf"/>
</dbReference>